<organism evidence="1 2">
    <name type="scientific">Coptis chinensis</name>
    <dbReference type="NCBI Taxonomy" id="261450"/>
    <lineage>
        <taxon>Eukaryota</taxon>
        <taxon>Viridiplantae</taxon>
        <taxon>Streptophyta</taxon>
        <taxon>Embryophyta</taxon>
        <taxon>Tracheophyta</taxon>
        <taxon>Spermatophyta</taxon>
        <taxon>Magnoliopsida</taxon>
        <taxon>Ranunculales</taxon>
        <taxon>Ranunculaceae</taxon>
        <taxon>Coptidoideae</taxon>
        <taxon>Coptis</taxon>
    </lineage>
</organism>
<dbReference type="SUPFAM" id="SSF160443">
    <property type="entry name" value="SMR domain-like"/>
    <property type="match status" value="1"/>
</dbReference>
<accession>A0A835HJ77</accession>
<gene>
    <name evidence="1" type="ORF">IFM89_035397</name>
</gene>
<dbReference type="OrthoDB" id="3231855at2759"/>
<keyword evidence="2" id="KW-1185">Reference proteome</keyword>
<dbReference type="InterPro" id="IPR055319">
    <property type="entry name" value="At5g58720-like"/>
</dbReference>
<evidence type="ECO:0008006" key="3">
    <source>
        <dbReference type="Google" id="ProtNLM"/>
    </source>
</evidence>
<name>A0A835HJ77_9MAGN</name>
<evidence type="ECO:0000313" key="2">
    <source>
        <dbReference type="Proteomes" id="UP000631114"/>
    </source>
</evidence>
<reference evidence="1 2" key="1">
    <citation type="submission" date="2020-10" db="EMBL/GenBank/DDBJ databases">
        <title>The Coptis chinensis genome and diversification of protoberbering-type alkaloids.</title>
        <authorList>
            <person name="Wang B."/>
            <person name="Shu S."/>
            <person name="Song C."/>
            <person name="Liu Y."/>
        </authorList>
    </citation>
    <scope>NUCLEOTIDE SEQUENCE [LARGE SCALE GENOMIC DNA]</scope>
    <source>
        <strain evidence="1">HL-2020</strain>
        <tissue evidence="1">Leaf</tissue>
    </source>
</reference>
<dbReference type="InterPro" id="IPR036063">
    <property type="entry name" value="Smr_dom_sf"/>
</dbReference>
<dbReference type="PANTHER" id="PTHR47676">
    <property type="entry name" value="OS01G0225100 PROTEIN"/>
    <property type="match status" value="1"/>
</dbReference>
<sequence>MSQELRAAGRTLILLDQGKVHNKVACVADEKASQEIFEVRLVSLKETVQILRVITGCGTHGVGKGKLKQSVISLVEKGGIKWTEENKGIVLINLDGQKSFIFEESEDES</sequence>
<protein>
    <recommendedName>
        <fullName evidence="3">Smr domain-containing protein</fullName>
    </recommendedName>
</protein>
<comment type="caution">
    <text evidence="1">The sequence shown here is derived from an EMBL/GenBank/DDBJ whole genome shotgun (WGS) entry which is preliminary data.</text>
</comment>
<feature type="non-terminal residue" evidence="1">
    <location>
        <position position="109"/>
    </location>
</feature>
<dbReference type="PANTHER" id="PTHR47676:SF1">
    <property type="entry name" value="SMR DOMAIN-CONTAINING PROTEIN"/>
    <property type="match status" value="1"/>
</dbReference>
<proteinExistence type="predicted"/>
<evidence type="ECO:0000313" key="1">
    <source>
        <dbReference type="EMBL" id="KAF9599118.1"/>
    </source>
</evidence>
<dbReference type="AlphaFoldDB" id="A0A835HJ77"/>
<dbReference type="Proteomes" id="UP000631114">
    <property type="component" value="Unassembled WGS sequence"/>
</dbReference>
<dbReference type="EMBL" id="JADFTS010000007">
    <property type="protein sequence ID" value="KAF9599118.1"/>
    <property type="molecule type" value="Genomic_DNA"/>
</dbReference>
<dbReference type="Gene3D" id="3.30.1370.110">
    <property type="match status" value="1"/>
</dbReference>